<dbReference type="PANTHER" id="PTHR43800">
    <property type="entry name" value="PEPTIDYL-LYSINE N-ACETYLTRANSFERASE YJAB"/>
    <property type="match status" value="1"/>
</dbReference>
<comment type="caution">
    <text evidence="4">The sequence shown here is derived from an EMBL/GenBank/DDBJ whole genome shotgun (WGS) entry which is preliminary data.</text>
</comment>
<evidence type="ECO:0000256" key="1">
    <source>
        <dbReference type="ARBA" id="ARBA00022679"/>
    </source>
</evidence>
<dbReference type="Gene3D" id="3.40.630.30">
    <property type="match status" value="1"/>
</dbReference>
<dbReference type="GO" id="GO:0016747">
    <property type="term" value="F:acyltransferase activity, transferring groups other than amino-acyl groups"/>
    <property type="evidence" value="ECO:0007669"/>
    <property type="project" value="InterPro"/>
</dbReference>
<dbReference type="Pfam" id="PF13508">
    <property type="entry name" value="Acetyltransf_7"/>
    <property type="match status" value="1"/>
</dbReference>
<dbReference type="PANTHER" id="PTHR43800:SF1">
    <property type="entry name" value="PEPTIDYL-LYSINE N-ACETYLTRANSFERASE YJAB"/>
    <property type="match status" value="1"/>
</dbReference>
<dbReference type="PROSITE" id="PS51186">
    <property type="entry name" value="GNAT"/>
    <property type="match status" value="1"/>
</dbReference>
<keyword evidence="1 4" id="KW-0808">Transferase</keyword>
<dbReference type="InterPro" id="IPR016181">
    <property type="entry name" value="Acyl_CoA_acyltransferase"/>
</dbReference>
<dbReference type="SUPFAM" id="SSF55729">
    <property type="entry name" value="Acyl-CoA N-acyltransferases (Nat)"/>
    <property type="match status" value="1"/>
</dbReference>
<organism evidence="4 5">
    <name type="scientific">Actinomadura chibensis</name>
    <dbReference type="NCBI Taxonomy" id="392828"/>
    <lineage>
        <taxon>Bacteria</taxon>
        <taxon>Bacillati</taxon>
        <taxon>Actinomycetota</taxon>
        <taxon>Actinomycetes</taxon>
        <taxon>Streptosporangiales</taxon>
        <taxon>Thermomonosporaceae</taxon>
        <taxon>Actinomadura</taxon>
    </lineage>
</organism>
<evidence type="ECO:0000313" key="4">
    <source>
        <dbReference type="EMBL" id="TYB44752.1"/>
    </source>
</evidence>
<sequence>MELSRCSSARGAYREDGSRCAAYDHGVDDEVRIARSRDLPLLAAIENSGDAMFAGIGIVFPPGPTVAELVIDKGGEILVAGDPPVGFAALGEVDGAVHLEQISVRGDLTGRGIGVRLLDAVKAHAAGRGAPGVSLLTFRDVPWNAPWYAAHGFAELPEERWGPGIRAYWEAEVEEGLHALGPRLVMWAPTPARS</sequence>
<dbReference type="AlphaFoldDB" id="A0A5D0NK11"/>
<evidence type="ECO:0000313" key="5">
    <source>
        <dbReference type="Proteomes" id="UP000323380"/>
    </source>
</evidence>
<accession>A0A5D0NK11</accession>
<keyword evidence="2" id="KW-0012">Acyltransferase</keyword>
<dbReference type="CDD" id="cd04301">
    <property type="entry name" value="NAT_SF"/>
    <property type="match status" value="1"/>
</dbReference>
<gene>
    <name evidence="4" type="ORF">FXF69_21625</name>
</gene>
<proteinExistence type="predicted"/>
<dbReference type="EMBL" id="VSFG01000004">
    <property type="protein sequence ID" value="TYB44752.1"/>
    <property type="molecule type" value="Genomic_DNA"/>
</dbReference>
<evidence type="ECO:0000259" key="3">
    <source>
        <dbReference type="PROSITE" id="PS51186"/>
    </source>
</evidence>
<protein>
    <submittedName>
        <fullName evidence="4">GNAT family N-acetyltransferase</fullName>
    </submittedName>
</protein>
<dbReference type="STRING" id="1220554.GCA_001552135_00802"/>
<keyword evidence="5" id="KW-1185">Reference proteome</keyword>
<name>A0A5D0NK11_9ACTN</name>
<dbReference type="InterPro" id="IPR000182">
    <property type="entry name" value="GNAT_dom"/>
</dbReference>
<feature type="domain" description="N-acetyltransferase" evidence="3">
    <location>
        <begin position="29"/>
        <end position="175"/>
    </location>
</feature>
<reference evidence="4 5" key="1">
    <citation type="submission" date="2019-08" db="EMBL/GenBank/DDBJ databases">
        <title>Actinomadura sp. nov. CYP1-5 isolated from mountain soil.</title>
        <authorList>
            <person name="Songsumanus A."/>
            <person name="Kuncharoen N."/>
            <person name="Kudo T."/>
            <person name="Yuki M."/>
            <person name="Igarashi Y."/>
            <person name="Tanasupawat S."/>
        </authorList>
    </citation>
    <scope>NUCLEOTIDE SEQUENCE [LARGE SCALE GENOMIC DNA]</scope>
    <source>
        <strain evidence="4 5">JCM 14158</strain>
    </source>
</reference>
<dbReference type="Proteomes" id="UP000323380">
    <property type="component" value="Unassembled WGS sequence"/>
</dbReference>
<evidence type="ECO:0000256" key="2">
    <source>
        <dbReference type="ARBA" id="ARBA00023315"/>
    </source>
</evidence>